<dbReference type="CAZy" id="GT4">
    <property type="family name" value="Glycosyltransferase Family 4"/>
</dbReference>
<feature type="domain" description="Glycosyl transferase family 1" evidence="4">
    <location>
        <begin position="257"/>
        <end position="407"/>
    </location>
</feature>
<keyword evidence="3 5" id="KW-0808">Transferase</keyword>
<dbReference type="Gene3D" id="3.40.50.2000">
    <property type="entry name" value="Glycogen Phosphorylase B"/>
    <property type="match status" value="2"/>
</dbReference>
<dbReference type="EMBL" id="CP001344">
    <property type="protein sequence ID" value="ACL44614.1"/>
    <property type="molecule type" value="Genomic_DNA"/>
</dbReference>
<dbReference type="KEGG" id="cyn:Cyan7425_2253"/>
<accession>B8HVG2</accession>
<name>B8HVG2_CYAP4</name>
<gene>
    <name evidence="5" type="ordered locus">Cyan7425_2253</name>
</gene>
<evidence type="ECO:0000313" key="5">
    <source>
        <dbReference type="EMBL" id="ACL44614.1"/>
    </source>
</evidence>
<organism evidence="5">
    <name type="scientific">Cyanothece sp. (strain PCC 7425 / ATCC 29141)</name>
    <dbReference type="NCBI Taxonomy" id="395961"/>
    <lineage>
        <taxon>Bacteria</taxon>
        <taxon>Bacillati</taxon>
        <taxon>Cyanobacteriota</taxon>
        <taxon>Cyanophyceae</taxon>
        <taxon>Gomontiellales</taxon>
        <taxon>Cyanothecaceae</taxon>
        <taxon>Cyanothece</taxon>
    </lineage>
</organism>
<dbReference type="HOGENOM" id="CLU_717542_0_0_3"/>
<dbReference type="eggNOG" id="COG0438">
    <property type="taxonomic scope" value="Bacteria"/>
</dbReference>
<dbReference type="PANTHER" id="PTHR12526:SF640">
    <property type="entry name" value="COLANIC ACID BIOSYNTHESIS GLYCOSYLTRANSFERASE WCAL-RELATED"/>
    <property type="match status" value="1"/>
</dbReference>
<dbReference type="SUPFAM" id="SSF53756">
    <property type="entry name" value="UDP-Glycosyltransferase/glycogen phosphorylase"/>
    <property type="match status" value="1"/>
</dbReference>
<evidence type="ECO:0000256" key="2">
    <source>
        <dbReference type="ARBA" id="ARBA00022676"/>
    </source>
</evidence>
<dbReference type="PANTHER" id="PTHR12526">
    <property type="entry name" value="GLYCOSYLTRANSFERASE"/>
    <property type="match status" value="1"/>
</dbReference>
<dbReference type="AlphaFoldDB" id="B8HVG2"/>
<comment type="similarity">
    <text evidence="1">Belongs to the glycosyltransferase group 1 family. Glycosyltransferase 4 subfamily.</text>
</comment>
<dbReference type="Pfam" id="PF00534">
    <property type="entry name" value="Glycos_transf_1"/>
    <property type="match status" value="1"/>
</dbReference>
<sequence>MVFNLFLHNKNPAGMISALSAKSSTNYNFAFISCCPEAWGGSEELWSKAATCLQKQGFRVKVFKTYVEPSHDRIVELSQAGIAVNDIYSLGLPRLLRPESQLNLKISAQIPGGISLVLKALDRFNLFINKVYRSLRIRDYLSMVFLGRSLAAFKPDLVVISQGENFDGLIYMCLCQSLRLKYVILSQKAADHYWPSDEIRPLLQEGYQKAQAAFFVSRHNQQLTEAQLGQRLLHAEVVRNPHQATLVEPLTWPDENNYYQLACVARFWLMDKGQDILLNVLTQPKWRERNLKVDFFGRGSNYDALVKMAELLQLSNVSFPGFSKNIIELWQGYHALILPSRAEGLPLALVEAMMCGRPAIATDVGGIPEVIEDNVTGFISKGACCAALDEAMERAWQRRHEWEAIGKTAATSIRQLVPPYPEKTFAEKLLKVI</sequence>
<evidence type="ECO:0000256" key="3">
    <source>
        <dbReference type="ARBA" id="ARBA00022679"/>
    </source>
</evidence>
<protein>
    <submittedName>
        <fullName evidence="5">Glycosyl transferase group 1</fullName>
    </submittedName>
</protein>
<evidence type="ECO:0000259" key="4">
    <source>
        <dbReference type="Pfam" id="PF00534"/>
    </source>
</evidence>
<dbReference type="STRING" id="395961.Cyan7425_2253"/>
<keyword evidence="2" id="KW-0328">Glycosyltransferase</keyword>
<dbReference type="GO" id="GO:0016757">
    <property type="term" value="F:glycosyltransferase activity"/>
    <property type="evidence" value="ECO:0007669"/>
    <property type="project" value="UniProtKB-KW"/>
</dbReference>
<dbReference type="CDD" id="cd03801">
    <property type="entry name" value="GT4_PimA-like"/>
    <property type="match status" value="1"/>
</dbReference>
<dbReference type="InterPro" id="IPR001296">
    <property type="entry name" value="Glyco_trans_1"/>
</dbReference>
<proteinExistence type="inferred from homology"/>
<reference evidence="5" key="1">
    <citation type="submission" date="2009-01" db="EMBL/GenBank/DDBJ databases">
        <title>Complete sequence of chromosome Cyanothece sp. PCC 7425.</title>
        <authorList>
            <consortium name="US DOE Joint Genome Institute"/>
            <person name="Lucas S."/>
            <person name="Copeland A."/>
            <person name="Lapidus A."/>
            <person name="Glavina del Rio T."/>
            <person name="Dalin E."/>
            <person name="Tice H."/>
            <person name="Bruce D."/>
            <person name="Goodwin L."/>
            <person name="Pitluck S."/>
            <person name="Sims D."/>
            <person name="Meineke L."/>
            <person name="Brettin T."/>
            <person name="Detter J.C."/>
            <person name="Han C."/>
            <person name="Larimer F."/>
            <person name="Land M."/>
            <person name="Hauser L."/>
            <person name="Kyrpides N."/>
            <person name="Ovchinnikova G."/>
            <person name="Liberton M."/>
            <person name="Stoeckel J."/>
            <person name="Banerjee A."/>
            <person name="Singh A."/>
            <person name="Page L."/>
            <person name="Sato H."/>
            <person name="Zhao L."/>
            <person name="Sherman L."/>
            <person name="Pakrasi H."/>
            <person name="Richardson P."/>
        </authorList>
    </citation>
    <scope>NUCLEOTIDE SEQUENCE</scope>
    <source>
        <strain evidence="5">PCC 7425</strain>
    </source>
</reference>
<evidence type="ECO:0000256" key="1">
    <source>
        <dbReference type="ARBA" id="ARBA00009481"/>
    </source>
</evidence>